<keyword evidence="7" id="KW-1185">Reference proteome</keyword>
<dbReference type="PANTHER" id="PTHR33337">
    <property type="entry name" value="GFA DOMAIN-CONTAINING PROTEIN"/>
    <property type="match status" value="1"/>
</dbReference>
<accession>A0A840WI99</accession>
<keyword evidence="3" id="KW-0862">Zinc</keyword>
<feature type="domain" description="CENP-V/GFA" evidence="5">
    <location>
        <begin position="10"/>
        <end position="123"/>
    </location>
</feature>
<evidence type="ECO:0000256" key="1">
    <source>
        <dbReference type="ARBA" id="ARBA00005495"/>
    </source>
</evidence>
<dbReference type="AlphaFoldDB" id="A0A840WI99"/>
<sequence>MASKPHTGPLTGRCYCGAIGFEIDAAPQTAAYCHCTDCRRLTGAPVAAFAAFAAADVTYLDAATHLKMSDDVERWHCGRCGSALASWFSYLPDQIYVPLGVLDAAGSLAPTVHCHADSALPWLHIADDLPRVMGSAREVLHS</sequence>
<dbReference type="Proteomes" id="UP000553766">
    <property type="component" value="Unassembled WGS sequence"/>
</dbReference>
<dbReference type="GO" id="GO:0016846">
    <property type="term" value="F:carbon-sulfur lyase activity"/>
    <property type="evidence" value="ECO:0007669"/>
    <property type="project" value="InterPro"/>
</dbReference>
<dbReference type="PROSITE" id="PS51891">
    <property type="entry name" value="CENP_V_GFA"/>
    <property type="match status" value="1"/>
</dbReference>
<evidence type="ECO:0000313" key="6">
    <source>
        <dbReference type="EMBL" id="MBB5514211.1"/>
    </source>
</evidence>
<keyword evidence="2" id="KW-0479">Metal-binding</keyword>
<reference evidence="6 7" key="1">
    <citation type="submission" date="2020-08" db="EMBL/GenBank/DDBJ databases">
        <title>Genomic Encyclopedia of Type Strains, Phase IV (KMG-IV): sequencing the most valuable type-strain genomes for metagenomic binning, comparative biology and taxonomic classification.</title>
        <authorList>
            <person name="Goeker M."/>
        </authorList>
    </citation>
    <scope>NUCLEOTIDE SEQUENCE [LARGE SCALE GENOMIC DNA]</scope>
    <source>
        <strain evidence="6 7">DSM 103377</strain>
    </source>
</reference>
<gene>
    <name evidence="6" type="ORF">FHS89_000209</name>
</gene>
<proteinExistence type="inferred from homology"/>
<dbReference type="Gene3D" id="3.90.1590.10">
    <property type="entry name" value="glutathione-dependent formaldehyde- activating enzyme (gfa)"/>
    <property type="match status" value="1"/>
</dbReference>
<evidence type="ECO:0000256" key="2">
    <source>
        <dbReference type="ARBA" id="ARBA00022723"/>
    </source>
</evidence>
<dbReference type="SUPFAM" id="SSF51316">
    <property type="entry name" value="Mss4-like"/>
    <property type="match status" value="1"/>
</dbReference>
<protein>
    <recommendedName>
        <fullName evidence="5">CENP-V/GFA domain-containing protein</fullName>
    </recommendedName>
</protein>
<dbReference type="PANTHER" id="PTHR33337:SF40">
    <property type="entry name" value="CENP-V_GFA DOMAIN-CONTAINING PROTEIN-RELATED"/>
    <property type="match status" value="1"/>
</dbReference>
<dbReference type="EMBL" id="JACIJS010000001">
    <property type="protein sequence ID" value="MBB5514211.1"/>
    <property type="molecule type" value="Genomic_DNA"/>
</dbReference>
<evidence type="ECO:0000256" key="3">
    <source>
        <dbReference type="ARBA" id="ARBA00022833"/>
    </source>
</evidence>
<comment type="similarity">
    <text evidence="1">Belongs to the Gfa family.</text>
</comment>
<evidence type="ECO:0000313" key="7">
    <source>
        <dbReference type="Proteomes" id="UP000553766"/>
    </source>
</evidence>
<keyword evidence="4" id="KW-0456">Lyase</keyword>
<name>A0A840WI99_9RHOB</name>
<evidence type="ECO:0000259" key="5">
    <source>
        <dbReference type="PROSITE" id="PS51891"/>
    </source>
</evidence>
<comment type="caution">
    <text evidence="6">The sequence shown here is derived from an EMBL/GenBank/DDBJ whole genome shotgun (WGS) entry which is preliminary data.</text>
</comment>
<organism evidence="6 7">
    <name type="scientific">Rubricella aquisinus</name>
    <dbReference type="NCBI Taxonomy" id="2028108"/>
    <lineage>
        <taxon>Bacteria</taxon>
        <taxon>Pseudomonadati</taxon>
        <taxon>Pseudomonadota</taxon>
        <taxon>Alphaproteobacteria</taxon>
        <taxon>Rhodobacterales</taxon>
        <taxon>Paracoccaceae</taxon>
        <taxon>Rubricella</taxon>
    </lineage>
</organism>
<evidence type="ECO:0000256" key="4">
    <source>
        <dbReference type="ARBA" id="ARBA00023239"/>
    </source>
</evidence>
<dbReference type="RefSeq" id="WP_246413499.1">
    <property type="nucleotide sequence ID" value="NZ_JACIJS010000001.1"/>
</dbReference>
<dbReference type="InterPro" id="IPR006913">
    <property type="entry name" value="CENP-V/GFA"/>
</dbReference>
<dbReference type="Pfam" id="PF04828">
    <property type="entry name" value="GFA"/>
    <property type="match status" value="1"/>
</dbReference>
<dbReference type="InterPro" id="IPR011057">
    <property type="entry name" value="Mss4-like_sf"/>
</dbReference>
<dbReference type="GO" id="GO:0046872">
    <property type="term" value="F:metal ion binding"/>
    <property type="evidence" value="ECO:0007669"/>
    <property type="project" value="UniProtKB-KW"/>
</dbReference>